<gene>
    <name evidence="11" type="ORF">MHEC_47870</name>
</gene>
<dbReference type="InterPro" id="IPR009075">
    <property type="entry name" value="AcylCo_DH/oxidase_C"/>
</dbReference>
<keyword evidence="6 7" id="KW-0560">Oxidoreductase</keyword>
<dbReference type="Gene3D" id="1.20.140.10">
    <property type="entry name" value="Butyryl-CoA Dehydrogenase, subunit A, domain 3"/>
    <property type="match status" value="1"/>
</dbReference>
<sequence length="429" mass="48573">MAWDFSTEPEFQKKLDWVEEFCREEIEPLEYVFPYAVRSPDPVVKGYVRGLQQQIKERGLWAIFLDKKLGGPGFGQLKLALLNEVIGRYPSAPAMFGAAAPDTGNMEMLAAYGTEEQKQRWLKPLLNQDIFSAYSMTEPQGGSDPNLFKTHAVRDGDEWVINGEKWFTSAGRVADILFVMCTNGMFVVPRKTPGVEIMPEPRNHNHIIYRDVRVPLDHLLGPEDGAKVLAQRRLGGGRIHHAMRTIAQCKLALDMMCERALSRESHGKVIAEHQMVQEKIADSYAELLQLRLMVLYTAWKIDNTSTQEARTEIAAVKFTMAKALREISFRALHIFGSLGTTDLTPLQAMYAGAPTMGIADGVDEVHKATVARRLLAQYRPQQHPYWPTEYIPAKREAAWKKFEPKFQAQPELRASAEAYKKYFAARRSG</sequence>
<dbReference type="InterPro" id="IPR006091">
    <property type="entry name" value="Acyl-CoA_Oxase/DH_mid-dom"/>
</dbReference>
<dbReference type="SUPFAM" id="SSF47203">
    <property type="entry name" value="Acyl-CoA dehydrogenase C-terminal domain-like"/>
    <property type="match status" value="1"/>
</dbReference>
<evidence type="ECO:0000259" key="10">
    <source>
        <dbReference type="Pfam" id="PF02771"/>
    </source>
</evidence>
<evidence type="ECO:0000313" key="12">
    <source>
        <dbReference type="Proteomes" id="UP000595446"/>
    </source>
</evidence>
<name>A0A2G8B3N4_9MYCO</name>
<evidence type="ECO:0000259" key="8">
    <source>
        <dbReference type="Pfam" id="PF00441"/>
    </source>
</evidence>
<dbReference type="SUPFAM" id="SSF56645">
    <property type="entry name" value="Acyl-CoA dehydrogenase NM domain-like"/>
    <property type="match status" value="1"/>
</dbReference>
<dbReference type="InterPro" id="IPR009100">
    <property type="entry name" value="AcylCoA_DH/oxidase_NM_dom_sf"/>
</dbReference>
<keyword evidence="4 7" id="KW-0285">Flavoprotein</keyword>
<dbReference type="PANTHER" id="PTHR48083">
    <property type="entry name" value="MEDIUM-CHAIN SPECIFIC ACYL-COA DEHYDROGENASE, MITOCHONDRIAL-RELATED"/>
    <property type="match status" value="1"/>
</dbReference>
<keyword evidence="12" id="KW-1185">Reference proteome</keyword>
<dbReference type="InterPro" id="IPR046373">
    <property type="entry name" value="Acyl-CoA_Oxase/DH_mid-dom_sf"/>
</dbReference>
<evidence type="ECO:0000256" key="7">
    <source>
        <dbReference type="RuleBase" id="RU362125"/>
    </source>
</evidence>
<evidence type="ECO:0000256" key="3">
    <source>
        <dbReference type="ARBA" id="ARBA00011738"/>
    </source>
</evidence>
<dbReference type="InterPro" id="IPR036250">
    <property type="entry name" value="AcylCo_DH-like_C"/>
</dbReference>
<dbReference type="Gene3D" id="2.40.110.10">
    <property type="entry name" value="Butyryl-CoA Dehydrogenase, subunit A, domain 2"/>
    <property type="match status" value="1"/>
</dbReference>
<evidence type="ECO:0000256" key="6">
    <source>
        <dbReference type="ARBA" id="ARBA00023002"/>
    </source>
</evidence>
<feature type="domain" description="Acyl-CoA oxidase/dehydrogenase middle" evidence="9">
    <location>
        <begin position="133"/>
        <end position="201"/>
    </location>
</feature>
<dbReference type="PANTHER" id="PTHR48083:SF13">
    <property type="entry name" value="ACYL-COA DEHYDROGENASE FAMILY MEMBER 11"/>
    <property type="match status" value="1"/>
</dbReference>
<dbReference type="InterPro" id="IPR013786">
    <property type="entry name" value="AcylCoA_DH/ox_N"/>
</dbReference>
<dbReference type="AlphaFoldDB" id="A0A2G8B3N4"/>
<dbReference type="Pfam" id="PF02771">
    <property type="entry name" value="Acyl-CoA_dh_N"/>
    <property type="match status" value="1"/>
</dbReference>
<evidence type="ECO:0000256" key="4">
    <source>
        <dbReference type="ARBA" id="ARBA00022630"/>
    </source>
</evidence>
<accession>A0A2G8B3N4</accession>
<proteinExistence type="inferred from homology"/>
<dbReference type="STRING" id="110505.ACT16_10115"/>
<dbReference type="Pfam" id="PF00441">
    <property type="entry name" value="Acyl-CoA_dh_1"/>
    <property type="match status" value="1"/>
</dbReference>
<organism evidence="11 12">
    <name type="scientific">Mycobacterium heckeshornense</name>
    <dbReference type="NCBI Taxonomy" id="110505"/>
    <lineage>
        <taxon>Bacteria</taxon>
        <taxon>Bacillati</taxon>
        <taxon>Actinomycetota</taxon>
        <taxon>Actinomycetes</taxon>
        <taxon>Mycobacteriales</taxon>
        <taxon>Mycobacteriaceae</taxon>
        <taxon>Mycobacterium</taxon>
    </lineage>
</organism>
<evidence type="ECO:0000256" key="1">
    <source>
        <dbReference type="ARBA" id="ARBA00001974"/>
    </source>
</evidence>
<comment type="cofactor">
    <cofactor evidence="1 7">
        <name>FAD</name>
        <dbReference type="ChEBI" id="CHEBI:57692"/>
    </cofactor>
</comment>
<dbReference type="InterPro" id="IPR050741">
    <property type="entry name" value="Acyl-CoA_dehydrogenase"/>
</dbReference>
<feature type="domain" description="Acyl-CoA dehydrogenase/oxidase C-terminal" evidence="8">
    <location>
        <begin position="229"/>
        <end position="375"/>
    </location>
</feature>
<dbReference type="InterPro" id="IPR037069">
    <property type="entry name" value="AcylCoA_DH/ox_N_sf"/>
</dbReference>
<dbReference type="Gene3D" id="1.10.540.10">
    <property type="entry name" value="Acyl-CoA dehydrogenase/oxidase, N-terminal domain"/>
    <property type="match status" value="1"/>
</dbReference>
<comment type="similarity">
    <text evidence="2 7">Belongs to the acyl-CoA dehydrogenase family.</text>
</comment>
<dbReference type="RefSeq" id="WP_048891346.1">
    <property type="nucleotide sequence ID" value="NZ_AP024237.1"/>
</dbReference>
<comment type="subunit">
    <text evidence="3">Homodimer.</text>
</comment>
<keyword evidence="5 7" id="KW-0274">FAD</keyword>
<dbReference type="GO" id="GO:0033539">
    <property type="term" value="P:fatty acid beta-oxidation using acyl-CoA dehydrogenase"/>
    <property type="evidence" value="ECO:0007669"/>
    <property type="project" value="TreeGrafter"/>
</dbReference>
<evidence type="ECO:0000259" key="9">
    <source>
        <dbReference type="Pfam" id="PF02770"/>
    </source>
</evidence>
<feature type="domain" description="Acyl-CoA dehydrogenase/oxidase N-terminal" evidence="10">
    <location>
        <begin position="14"/>
        <end position="127"/>
    </location>
</feature>
<dbReference type="GO" id="GO:0005737">
    <property type="term" value="C:cytoplasm"/>
    <property type="evidence" value="ECO:0007669"/>
    <property type="project" value="TreeGrafter"/>
</dbReference>
<dbReference type="EMBL" id="AP024237">
    <property type="protein sequence ID" value="BCO38354.1"/>
    <property type="molecule type" value="Genomic_DNA"/>
</dbReference>
<dbReference type="GO" id="GO:0003995">
    <property type="term" value="F:acyl-CoA dehydrogenase activity"/>
    <property type="evidence" value="ECO:0007669"/>
    <property type="project" value="TreeGrafter"/>
</dbReference>
<dbReference type="Proteomes" id="UP000595446">
    <property type="component" value="Chromosome"/>
</dbReference>
<dbReference type="GO" id="GO:0050660">
    <property type="term" value="F:flavin adenine dinucleotide binding"/>
    <property type="evidence" value="ECO:0007669"/>
    <property type="project" value="InterPro"/>
</dbReference>
<evidence type="ECO:0000313" key="11">
    <source>
        <dbReference type="EMBL" id="BCO38354.1"/>
    </source>
</evidence>
<dbReference type="OrthoDB" id="8876745at2"/>
<reference evidence="11 12" key="1">
    <citation type="submission" date="2020-12" db="EMBL/GenBank/DDBJ databases">
        <title>Complete genome sequence of Mycobacterium heckeshornense JCM 15655T, closely related to a pathogenic non-tuberculous mycobacterial species Mycobacterium xenopi.</title>
        <authorList>
            <person name="Yoshida M."/>
            <person name="Fukano H."/>
            <person name="Asakura T."/>
            <person name="Suzuki M."/>
            <person name="Hoshino Y."/>
        </authorList>
    </citation>
    <scope>NUCLEOTIDE SEQUENCE [LARGE SCALE GENOMIC DNA]</scope>
    <source>
        <strain evidence="11 12">JCM 15655</strain>
    </source>
</reference>
<dbReference type="Pfam" id="PF02770">
    <property type="entry name" value="Acyl-CoA_dh_M"/>
    <property type="match status" value="1"/>
</dbReference>
<evidence type="ECO:0000256" key="2">
    <source>
        <dbReference type="ARBA" id="ARBA00009347"/>
    </source>
</evidence>
<protein>
    <submittedName>
        <fullName evidence="11">Acyl-CoA dehydrogenase</fullName>
    </submittedName>
</protein>
<evidence type="ECO:0000256" key="5">
    <source>
        <dbReference type="ARBA" id="ARBA00022827"/>
    </source>
</evidence>